<accession>A0A9W8LW11</accession>
<feature type="region of interest" description="Disordered" evidence="1">
    <location>
        <begin position="1"/>
        <end position="21"/>
    </location>
</feature>
<evidence type="ECO:0000313" key="4">
    <source>
        <dbReference type="Proteomes" id="UP001139887"/>
    </source>
</evidence>
<evidence type="ECO:0000313" key="3">
    <source>
        <dbReference type="EMBL" id="KAJ2841916.1"/>
    </source>
</evidence>
<dbReference type="OrthoDB" id="1932706at2759"/>
<dbReference type="PANTHER" id="PTHR13526:SF8">
    <property type="entry name" value="TRANSCRIPTION FACTOR SPT20 HOMOLOG"/>
    <property type="match status" value="1"/>
</dbReference>
<name>A0A9W8LW11_9FUNG</name>
<dbReference type="Pfam" id="PF12090">
    <property type="entry name" value="Spt20_SEP"/>
    <property type="match status" value="1"/>
</dbReference>
<dbReference type="AlphaFoldDB" id="A0A9W8LW11"/>
<sequence>EEDDDDDEEEEEGSASEDDDFEAVDFDLDSFQAELEGNLSADTTPQTRKRPRNIVNIGDTDMLERFKDESPSLMLHLFDSHFRFDGQEGVFLYNGPMRFFFDALNEGKIPVDLVDVLAQVNCRYYEGCLIVEVHDHRQPAQEPKVKRQRTTDLLTWSKLSDSQIPEPGTTAISTVESAQVYRKVMRPTSETLNLDLHLTCEHSRTKLNGEDLLEMESMVLLAVEQPLDLEPDFQISRVSNAIRYIEYGHLLPRRPRKYNSAEIEAEQAEREEKLKLLTLMDDRTSRDFQPSFNRVSQVNEWRHKKNVSDNE</sequence>
<dbReference type="Proteomes" id="UP001139887">
    <property type="component" value="Unassembled WGS sequence"/>
</dbReference>
<dbReference type="GO" id="GO:0003712">
    <property type="term" value="F:transcription coregulator activity"/>
    <property type="evidence" value="ECO:0007669"/>
    <property type="project" value="InterPro"/>
</dbReference>
<evidence type="ECO:0000259" key="2">
    <source>
        <dbReference type="Pfam" id="PF12090"/>
    </source>
</evidence>
<dbReference type="InterPro" id="IPR046468">
    <property type="entry name" value="Spt20-like_SEP"/>
</dbReference>
<feature type="non-terminal residue" evidence="3">
    <location>
        <position position="1"/>
    </location>
</feature>
<dbReference type="GO" id="GO:0006357">
    <property type="term" value="P:regulation of transcription by RNA polymerase II"/>
    <property type="evidence" value="ECO:0007669"/>
    <property type="project" value="TreeGrafter"/>
</dbReference>
<dbReference type="PANTHER" id="PTHR13526">
    <property type="entry name" value="TRANSCRIPTION FACTOR SPT20 HOMOLOG"/>
    <property type="match status" value="1"/>
</dbReference>
<feature type="domain" description="Spt20-like SEP" evidence="2">
    <location>
        <begin position="68"/>
        <end position="241"/>
    </location>
</feature>
<comment type="caution">
    <text evidence="3">The sequence shown here is derived from an EMBL/GenBank/DDBJ whole genome shotgun (WGS) entry which is preliminary data.</text>
</comment>
<gene>
    <name evidence="3" type="primary">SPT20</name>
    <name evidence="3" type="ORF">IWW36_006095</name>
</gene>
<dbReference type="InterPro" id="IPR021950">
    <property type="entry name" value="Spt20"/>
</dbReference>
<reference evidence="3" key="1">
    <citation type="submission" date="2022-07" db="EMBL/GenBank/DDBJ databases">
        <title>Phylogenomic reconstructions and comparative analyses of Kickxellomycotina fungi.</title>
        <authorList>
            <person name="Reynolds N.K."/>
            <person name="Stajich J.E."/>
            <person name="Barry K."/>
            <person name="Grigoriev I.V."/>
            <person name="Crous P."/>
            <person name="Smith M.E."/>
        </authorList>
    </citation>
    <scope>NUCLEOTIDE SEQUENCE</scope>
    <source>
        <strain evidence="3">NRRL 1566</strain>
    </source>
</reference>
<dbReference type="GO" id="GO:0000124">
    <property type="term" value="C:SAGA complex"/>
    <property type="evidence" value="ECO:0007669"/>
    <property type="project" value="InterPro"/>
</dbReference>
<keyword evidence="4" id="KW-1185">Reference proteome</keyword>
<evidence type="ECO:0000256" key="1">
    <source>
        <dbReference type="SAM" id="MobiDB-lite"/>
    </source>
</evidence>
<dbReference type="EMBL" id="JANBUW010001987">
    <property type="protein sequence ID" value="KAJ2841916.1"/>
    <property type="molecule type" value="Genomic_DNA"/>
</dbReference>
<protein>
    <submittedName>
        <fullName evidence="3">Transcription factor spt20</fullName>
    </submittedName>
</protein>
<organism evidence="3 4">
    <name type="scientific">Coemansia brasiliensis</name>
    <dbReference type="NCBI Taxonomy" id="2650707"/>
    <lineage>
        <taxon>Eukaryota</taxon>
        <taxon>Fungi</taxon>
        <taxon>Fungi incertae sedis</taxon>
        <taxon>Zoopagomycota</taxon>
        <taxon>Kickxellomycotina</taxon>
        <taxon>Kickxellomycetes</taxon>
        <taxon>Kickxellales</taxon>
        <taxon>Kickxellaceae</taxon>
        <taxon>Coemansia</taxon>
    </lineage>
</organism>
<feature type="non-terminal residue" evidence="3">
    <location>
        <position position="311"/>
    </location>
</feature>
<proteinExistence type="predicted"/>